<dbReference type="Proteomes" id="UP000076842">
    <property type="component" value="Unassembled WGS sequence"/>
</dbReference>
<organism evidence="3 4">
    <name type="scientific">Calocera cornea HHB12733</name>
    <dbReference type="NCBI Taxonomy" id="1353952"/>
    <lineage>
        <taxon>Eukaryota</taxon>
        <taxon>Fungi</taxon>
        <taxon>Dikarya</taxon>
        <taxon>Basidiomycota</taxon>
        <taxon>Agaricomycotina</taxon>
        <taxon>Dacrymycetes</taxon>
        <taxon>Dacrymycetales</taxon>
        <taxon>Dacrymycetaceae</taxon>
        <taxon>Calocera</taxon>
    </lineage>
</organism>
<proteinExistence type="predicted"/>
<protein>
    <recommendedName>
        <fullName evidence="2">DRBM domain-containing protein</fullName>
    </recommendedName>
</protein>
<reference evidence="3 4" key="1">
    <citation type="journal article" date="2016" name="Mol. Biol. Evol.">
        <title>Comparative Genomics of Early-Diverging Mushroom-Forming Fungi Provides Insights into the Origins of Lignocellulose Decay Capabilities.</title>
        <authorList>
            <person name="Nagy L.G."/>
            <person name="Riley R."/>
            <person name="Tritt A."/>
            <person name="Adam C."/>
            <person name="Daum C."/>
            <person name="Floudas D."/>
            <person name="Sun H."/>
            <person name="Yadav J.S."/>
            <person name="Pangilinan J."/>
            <person name="Larsson K.H."/>
            <person name="Matsuura K."/>
            <person name="Barry K."/>
            <person name="Labutti K."/>
            <person name="Kuo R."/>
            <person name="Ohm R.A."/>
            <person name="Bhattacharya S.S."/>
            <person name="Shirouzu T."/>
            <person name="Yoshinaga Y."/>
            <person name="Martin F.M."/>
            <person name="Grigoriev I.V."/>
            <person name="Hibbett D.S."/>
        </authorList>
    </citation>
    <scope>NUCLEOTIDE SEQUENCE [LARGE SCALE GENOMIC DNA]</scope>
    <source>
        <strain evidence="3 4">HHB12733</strain>
    </source>
</reference>
<name>A0A165EED6_9BASI</name>
<evidence type="ECO:0000313" key="3">
    <source>
        <dbReference type="EMBL" id="KZT54687.1"/>
    </source>
</evidence>
<accession>A0A165EED6</accession>
<gene>
    <name evidence="3" type="ORF">CALCODRAFT_485335</name>
</gene>
<evidence type="ECO:0000256" key="1">
    <source>
        <dbReference type="PROSITE-ProRule" id="PRU00266"/>
    </source>
</evidence>
<feature type="domain" description="DRBM" evidence="2">
    <location>
        <begin position="1"/>
        <end position="66"/>
    </location>
</feature>
<dbReference type="InParanoid" id="A0A165EED6"/>
<dbReference type="EMBL" id="KV424009">
    <property type="protein sequence ID" value="KZT54687.1"/>
    <property type="molecule type" value="Genomic_DNA"/>
</dbReference>
<keyword evidence="4" id="KW-1185">Reference proteome</keyword>
<dbReference type="GO" id="GO:0003723">
    <property type="term" value="F:RNA binding"/>
    <property type="evidence" value="ECO:0007669"/>
    <property type="project" value="UniProtKB-UniRule"/>
</dbReference>
<evidence type="ECO:0000259" key="2">
    <source>
        <dbReference type="PROSITE" id="PS50137"/>
    </source>
</evidence>
<dbReference type="AlphaFoldDB" id="A0A165EED6"/>
<dbReference type="SUPFAM" id="SSF54768">
    <property type="entry name" value="dsRNA-binding domain-like"/>
    <property type="match status" value="1"/>
</dbReference>
<evidence type="ECO:0000313" key="4">
    <source>
        <dbReference type="Proteomes" id="UP000076842"/>
    </source>
</evidence>
<dbReference type="InterPro" id="IPR014720">
    <property type="entry name" value="dsRBD_dom"/>
</dbReference>
<sequence>MINQTDIQRGRLISWKYDQTGPLNAPTHEAIPIVDGIEYAICAGFGPKRADAKEEAAKKLEAELKKLAWFVAGMMSV</sequence>
<dbReference type="PROSITE" id="PS50137">
    <property type="entry name" value="DS_RBD"/>
    <property type="match status" value="1"/>
</dbReference>
<keyword evidence="1" id="KW-0694">RNA-binding</keyword>